<accession>A0A1S3VU10</accession>
<dbReference type="PANTHER" id="PTHR27000">
    <property type="entry name" value="LEUCINE-RICH REPEAT RECEPTOR-LIKE PROTEIN KINASE FAMILY PROTEIN-RELATED"/>
    <property type="match status" value="1"/>
</dbReference>
<evidence type="ECO:0000256" key="2">
    <source>
        <dbReference type="ARBA" id="ARBA00022614"/>
    </source>
</evidence>
<evidence type="ECO:0000313" key="11">
    <source>
        <dbReference type="RefSeq" id="XP_014521868.1"/>
    </source>
</evidence>
<evidence type="ECO:0000256" key="7">
    <source>
        <dbReference type="ARBA" id="ARBA00023136"/>
    </source>
</evidence>
<evidence type="ECO:0000256" key="1">
    <source>
        <dbReference type="ARBA" id="ARBA00004479"/>
    </source>
</evidence>
<keyword evidence="6" id="KW-1133">Transmembrane helix</keyword>
<evidence type="ECO:0000256" key="8">
    <source>
        <dbReference type="ARBA" id="ARBA00023170"/>
    </source>
</evidence>
<dbReference type="Pfam" id="PF00560">
    <property type="entry name" value="LRR_1"/>
    <property type="match status" value="1"/>
</dbReference>
<dbReference type="Gene3D" id="3.80.10.10">
    <property type="entry name" value="Ribonuclease Inhibitor"/>
    <property type="match status" value="1"/>
</dbReference>
<name>A0A1S3VU10_VIGRR</name>
<dbReference type="RefSeq" id="XP_014521868.1">
    <property type="nucleotide sequence ID" value="XM_014666382.1"/>
</dbReference>
<keyword evidence="3" id="KW-0812">Transmembrane</keyword>
<dbReference type="KEGG" id="vra:106778424"/>
<evidence type="ECO:0000256" key="4">
    <source>
        <dbReference type="ARBA" id="ARBA00022729"/>
    </source>
</evidence>
<keyword evidence="10" id="KW-1185">Reference proteome</keyword>
<keyword evidence="9" id="KW-0325">Glycoprotein</keyword>
<dbReference type="OrthoDB" id="544346at2759"/>
<dbReference type="GO" id="GO:0016020">
    <property type="term" value="C:membrane"/>
    <property type="evidence" value="ECO:0007669"/>
    <property type="project" value="UniProtKB-SubCell"/>
</dbReference>
<evidence type="ECO:0000256" key="5">
    <source>
        <dbReference type="ARBA" id="ARBA00022737"/>
    </source>
</evidence>
<evidence type="ECO:0000313" key="10">
    <source>
        <dbReference type="Proteomes" id="UP000087766"/>
    </source>
</evidence>
<dbReference type="SUPFAM" id="SSF52058">
    <property type="entry name" value="L domain-like"/>
    <property type="match status" value="1"/>
</dbReference>
<evidence type="ECO:0000256" key="9">
    <source>
        <dbReference type="ARBA" id="ARBA00023180"/>
    </source>
</evidence>
<keyword evidence="4" id="KW-0732">Signal</keyword>
<reference evidence="11" key="1">
    <citation type="submission" date="2025-08" db="UniProtKB">
        <authorList>
            <consortium name="RefSeq"/>
        </authorList>
    </citation>
    <scope>IDENTIFICATION</scope>
    <source>
        <tissue evidence="11">Leaf</tissue>
    </source>
</reference>
<organism evidence="10 11">
    <name type="scientific">Vigna radiata var. radiata</name>
    <name type="common">Mung bean</name>
    <name type="synonym">Phaseolus aureus</name>
    <dbReference type="NCBI Taxonomy" id="3916"/>
    <lineage>
        <taxon>Eukaryota</taxon>
        <taxon>Viridiplantae</taxon>
        <taxon>Streptophyta</taxon>
        <taxon>Embryophyta</taxon>
        <taxon>Tracheophyta</taxon>
        <taxon>Spermatophyta</taxon>
        <taxon>Magnoliopsida</taxon>
        <taxon>eudicotyledons</taxon>
        <taxon>Gunneridae</taxon>
        <taxon>Pentapetalae</taxon>
        <taxon>rosids</taxon>
        <taxon>fabids</taxon>
        <taxon>Fabales</taxon>
        <taxon>Fabaceae</taxon>
        <taxon>Papilionoideae</taxon>
        <taxon>50 kb inversion clade</taxon>
        <taxon>NPAAA clade</taxon>
        <taxon>indigoferoid/millettioid clade</taxon>
        <taxon>Phaseoleae</taxon>
        <taxon>Vigna</taxon>
    </lineage>
</organism>
<keyword evidence="5" id="KW-0677">Repeat</keyword>
<keyword evidence="2" id="KW-0433">Leucine-rich repeat</keyword>
<keyword evidence="7" id="KW-0472">Membrane</keyword>
<protein>
    <submittedName>
        <fullName evidence="11">Probable LRR receptor-like serine/threonine-protein kinase At1g34110</fullName>
    </submittedName>
</protein>
<dbReference type="InterPro" id="IPR001611">
    <property type="entry name" value="Leu-rich_rpt"/>
</dbReference>
<dbReference type="AlphaFoldDB" id="A0A1S3VU10"/>
<evidence type="ECO:0000256" key="3">
    <source>
        <dbReference type="ARBA" id="ARBA00022692"/>
    </source>
</evidence>
<dbReference type="InterPro" id="IPR032675">
    <property type="entry name" value="LRR_dom_sf"/>
</dbReference>
<evidence type="ECO:0000256" key="6">
    <source>
        <dbReference type="ARBA" id="ARBA00022989"/>
    </source>
</evidence>
<gene>
    <name evidence="11" type="primary">LOC106778424</name>
</gene>
<proteinExistence type="predicted"/>
<sequence length="141" mass="16286">MNSTSSLLYLNLSANLLRSCSIFHWLSNFIANLRTLYLEYNFPEGPIPVEFGKVINSLEYLNLTDNKLQGKVPSSFGSMCKLQRLELSNNKLNGKFPSFIQNSSWYSRHIFRELKLSYNQITGEMPESIELLYELEVLSSF</sequence>
<comment type="subcellular location">
    <subcellularLocation>
        <location evidence="1">Membrane</location>
        <topology evidence="1">Single-pass type I membrane protein</topology>
    </subcellularLocation>
</comment>
<dbReference type="Proteomes" id="UP000087766">
    <property type="component" value="Unplaced"/>
</dbReference>
<dbReference type="GeneID" id="106778424"/>
<dbReference type="STRING" id="3916.A0A1S3VU10"/>
<dbReference type="Pfam" id="PF13855">
    <property type="entry name" value="LRR_8"/>
    <property type="match status" value="1"/>
</dbReference>
<keyword evidence="8" id="KW-0675">Receptor</keyword>
<dbReference type="PANTHER" id="PTHR27000:SF642">
    <property type="entry name" value="INACTIVE LEUCINE-RICH REPEAT RECEPTOR KINASE XIAO-RELATED"/>
    <property type="match status" value="1"/>
</dbReference>